<feature type="domain" description="Ubiquitin-like" evidence="13">
    <location>
        <begin position="266"/>
        <end position="337"/>
    </location>
</feature>
<dbReference type="Gene3D" id="3.30.40.10">
    <property type="entry name" value="Zinc/RING finger domain, C3HC4 (zinc finger)"/>
    <property type="match status" value="1"/>
</dbReference>
<dbReference type="SUPFAM" id="SSF49599">
    <property type="entry name" value="TRAF domain-like"/>
    <property type="match status" value="1"/>
</dbReference>
<organism evidence="15 18">
    <name type="scientific">Medicago truncatula</name>
    <name type="common">Barrel medic</name>
    <name type="synonym">Medicago tribuloides</name>
    <dbReference type="NCBI Taxonomy" id="3880"/>
    <lineage>
        <taxon>Eukaryota</taxon>
        <taxon>Viridiplantae</taxon>
        <taxon>Streptophyta</taxon>
        <taxon>Embryophyta</taxon>
        <taxon>Tracheophyta</taxon>
        <taxon>Spermatophyta</taxon>
        <taxon>Magnoliopsida</taxon>
        <taxon>eudicotyledons</taxon>
        <taxon>Gunneridae</taxon>
        <taxon>Pentapetalae</taxon>
        <taxon>rosids</taxon>
        <taxon>fabids</taxon>
        <taxon>Fabales</taxon>
        <taxon>Fabaceae</taxon>
        <taxon>Papilionoideae</taxon>
        <taxon>50 kb inversion clade</taxon>
        <taxon>NPAAA clade</taxon>
        <taxon>Hologalegina</taxon>
        <taxon>IRL clade</taxon>
        <taxon>Trifolieae</taxon>
        <taxon>Medicago</taxon>
    </lineage>
</organism>
<accession>G7KFS2</accession>
<dbReference type="InterPro" id="IPR049548">
    <property type="entry name" value="Sina-like_RING"/>
</dbReference>
<dbReference type="PaxDb" id="3880-AES99109"/>
<dbReference type="EMBL" id="PSQE01000005">
    <property type="protein sequence ID" value="RHN56823.1"/>
    <property type="molecule type" value="Genomic_DNA"/>
</dbReference>
<dbReference type="InterPro" id="IPR029071">
    <property type="entry name" value="Ubiquitin-like_domsf"/>
</dbReference>
<dbReference type="InterPro" id="IPR013083">
    <property type="entry name" value="Znf_RING/FYVE/PHD"/>
</dbReference>
<evidence type="ECO:0000259" key="14">
    <source>
        <dbReference type="PROSITE" id="PS51081"/>
    </source>
</evidence>
<dbReference type="PANTHER" id="PTHR46632">
    <property type="entry name" value="E3 UBIQUITIN-PROTEIN LIGASE SINA-LIKE 4"/>
    <property type="match status" value="1"/>
</dbReference>
<evidence type="ECO:0000313" key="16">
    <source>
        <dbReference type="EMBL" id="RHN56823.1"/>
    </source>
</evidence>
<accession>A0A0C3XQ22</accession>
<dbReference type="HOGENOM" id="CLU_040603_2_1_1"/>
<dbReference type="Pfam" id="PF21362">
    <property type="entry name" value="Sina_RING"/>
    <property type="match status" value="1"/>
</dbReference>
<evidence type="ECO:0000256" key="5">
    <source>
        <dbReference type="ARBA" id="ARBA00022679"/>
    </source>
</evidence>
<evidence type="ECO:0000313" key="19">
    <source>
        <dbReference type="Proteomes" id="UP000265566"/>
    </source>
</evidence>
<comment type="pathway">
    <text evidence="2">Protein modification; protein ubiquitination.</text>
</comment>
<evidence type="ECO:0000313" key="17">
    <source>
        <dbReference type="EnsemblPlants" id="AES99109"/>
    </source>
</evidence>
<dbReference type="GO" id="GO:0016567">
    <property type="term" value="P:protein ubiquitination"/>
    <property type="evidence" value="ECO:0007669"/>
    <property type="project" value="UniProtKB-UniPathway"/>
</dbReference>
<dbReference type="PROSITE" id="PS50053">
    <property type="entry name" value="UBIQUITIN_2"/>
    <property type="match status" value="1"/>
</dbReference>
<comment type="catalytic activity">
    <reaction evidence="1">
        <text>S-ubiquitinyl-[E2 ubiquitin-conjugating enzyme]-L-cysteine + [acceptor protein]-L-lysine = [E2 ubiquitin-conjugating enzyme]-L-cysteine + N(6)-ubiquitinyl-[acceptor protein]-L-lysine.</text>
        <dbReference type="EC" id="2.3.2.27"/>
    </reaction>
</comment>
<dbReference type="InterPro" id="IPR000626">
    <property type="entry name" value="Ubiquitin-like_dom"/>
</dbReference>
<dbReference type="Pfam" id="PF21361">
    <property type="entry name" value="Sina_ZnF"/>
    <property type="match status" value="1"/>
</dbReference>
<keyword evidence="8" id="KW-0833">Ubl conjugation pathway</keyword>
<evidence type="ECO:0000256" key="1">
    <source>
        <dbReference type="ARBA" id="ARBA00000900"/>
    </source>
</evidence>
<dbReference type="SMART" id="SM00213">
    <property type="entry name" value="UBQ"/>
    <property type="match status" value="1"/>
</dbReference>
<dbReference type="Gramene" id="rna32279">
    <property type="protein sequence ID" value="RHN56823.1"/>
    <property type="gene ID" value="gene32279"/>
</dbReference>
<dbReference type="GO" id="GO:0061630">
    <property type="term" value="F:ubiquitin protein ligase activity"/>
    <property type="evidence" value="ECO:0007669"/>
    <property type="project" value="UniProtKB-EC"/>
</dbReference>
<evidence type="ECO:0000256" key="11">
    <source>
        <dbReference type="PROSITE-ProRule" id="PRU00455"/>
    </source>
</evidence>
<dbReference type="InterPro" id="IPR019956">
    <property type="entry name" value="Ubiquitin_dom"/>
</dbReference>
<keyword evidence="9" id="KW-0862">Zinc</keyword>
<dbReference type="GO" id="GO:0008270">
    <property type="term" value="F:zinc ion binding"/>
    <property type="evidence" value="ECO:0007669"/>
    <property type="project" value="UniProtKB-KW"/>
</dbReference>
<dbReference type="CDD" id="cd16571">
    <property type="entry name" value="RING-HC_SIAHs"/>
    <property type="match status" value="1"/>
</dbReference>
<comment type="function">
    <text evidence="10">E3 ubiquitin-protein ligase that mediates ubiquitination and subsequent proteasomal degradation of target proteins. E3 ubiquitin ligases accept ubiquitin from an E2 ubiquitin-conjugating enzyme in the form of a thioester and then directly transfers the ubiquitin to targeted substrates. It probably triggers the ubiquitin-mediated degradation of different substrates.</text>
</comment>
<evidence type="ECO:0000313" key="18">
    <source>
        <dbReference type="Proteomes" id="UP000002051"/>
    </source>
</evidence>
<keyword evidence="5" id="KW-0808">Transferase</keyword>
<reference evidence="15 18" key="2">
    <citation type="journal article" date="2014" name="BMC Genomics">
        <title>An improved genome release (version Mt4.0) for the model legume Medicago truncatula.</title>
        <authorList>
            <person name="Tang H."/>
            <person name="Krishnakumar V."/>
            <person name="Bidwell S."/>
            <person name="Rosen B."/>
            <person name="Chan A."/>
            <person name="Zhou S."/>
            <person name="Gentzbittel L."/>
            <person name="Childs K.L."/>
            <person name="Yandell M."/>
            <person name="Gundlach H."/>
            <person name="Mayer K.F."/>
            <person name="Schwartz D.C."/>
            <person name="Town C.D."/>
        </authorList>
    </citation>
    <scope>GENOME REANNOTATION</scope>
    <source>
        <strain evidence="17 18">cv. Jemalong A17</strain>
    </source>
</reference>
<comment type="similarity">
    <text evidence="3">Belongs to the SINA (Seven in absentia) family.</text>
</comment>
<evidence type="ECO:0000256" key="7">
    <source>
        <dbReference type="ARBA" id="ARBA00022771"/>
    </source>
</evidence>
<dbReference type="eggNOG" id="KOG0001">
    <property type="taxonomic scope" value="Eukaryota"/>
</dbReference>
<dbReference type="Proteomes" id="UP000002051">
    <property type="component" value="Chromosome 5"/>
</dbReference>
<dbReference type="EC" id="2.3.2.27" evidence="4"/>
<protein>
    <recommendedName>
        <fullName evidence="4">RING-type E3 ubiquitin transferase</fullName>
        <ecNumber evidence="4">2.3.2.27</ecNumber>
    </recommendedName>
</protein>
<dbReference type="AlphaFoldDB" id="G7KFS2"/>
<evidence type="ECO:0000256" key="4">
    <source>
        <dbReference type="ARBA" id="ARBA00012483"/>
    </source>
</evidence>
<dbReference type="PRINTS" id="PR00348">
    <property type="entry name" value="UBIQUITIN"/>
</dbReference>
<dbReference type="SUPFAM" id="SSF54236">
    <property type="entry name" value="Ubiquitin-like"/>
    <property type="match status" value="1"/>
</dbReference>
<feature type="compositionally biased region" description="Acidic residues" evidence="12">
    <location>
        <begin position="1"/>
        <end position="17"/>
    </location>
</feature>
<evidence type="ECO:0000256" key="3">
    <source>
        <dbReference type="ARBA" id="ARBA00009119"/>
    </source>
</evidence>
<reference evidence="19" key="4">
    <citation type="journal article" date="2018" name="Nat. Plants">
        <title>Whole-genome landscape of Medicago truncatula symbiotic genes.</title>
        <authorList>
            <person name="Pecrix Y."/>
            <person name="Staton S.E."/>
            <person name="Sallet E."/>
            <person name="Lelandais-Briere C."/>
            <person name="Moreau S."/>
            <person name="Carrere S."/>
            <person name="Blein T."/>
            <person name="Jardinaud M.F."/>
            <person name="Latrasse D."/>
            <person name="Zouine M."/>
            <person name="Zahm M."/>
            <person name="Kreplak J."/>
            <person name="Mayjonade B."/>
            <person name="Satge C."/>
            <person name="Perez M."/>
            <person name="Cauet S."/>
            <person name="Marande W."/>
            <person name="Chantry-Darmon C."/>
            <person name="Lopez-Roques C."/>
            <person name="Bouchez O."/>
            <person name="Berard A."/>
            <person name="Debelle F."/>
            <person name="Munos S."/>
            <person name="Bendahmane A."/>
            <person name="Berges H."/>
            <person name="Niebel A."/>
            <person name="Buitink J."/>
            <person name="Frugier F."/>
            <person name="Benhamed M."/>
            <person name="Crespi M."/>
            <person name="Gouzy J."/>
            <person name="Gamas P."/>
        </authorList>
    </citation>
    <scope>NUCLEOTIDE SEQUENCE [LARGE SCALE GENOMIC DNA]</scope>
    <source>
        <strain evidence="19">cv. Jemalong A17</strain>
    </source>
</reference>
<feature type="region of interest" description="Disordered" evidence="12">
    <location>
        <begin position="1"/>
        <end position="20"/>
    </location>
</feature>
<keyword evidence="6" id="KW-0479">Metal-binding</keyword>
<reference evidence="15 18" key="1">
    <citation type="journal article" date="2011" name="Nature">
        <title>The Medicago genome provides insight into the evolution of rhizobial symbioses.</title>
        <authorList>
            <person name="Young N.D."/>
            <person name="Debelle F."/>
            <person name="Oldroyd G.E."/>
            <person name="Geurts R."/>
            <person name="Cannon S.B."/>
            <person name="Udvardi M.K."/>
            <person name="Benedito V.A."/>
            <person name="Mayer K.F."/>
            <person name="Gouzy J."/>
            <person name="Schoof H."/>
            <person name="Van de Peer Y."/>
            <person name="Proost S."/>
            <person name="Cook D.R."/>
            <person name="Meyers B.C."/>
            <person name="Spannagl M."/>
            <person name="Cheung F."/>
            <person name="De Mita S."/>
            <person name="Krishnakumar V."/>
            <person name="Gundlach H."/>
            <person name="Zhou S."/>
            <person name="Mudge J."/>
            <person name="Bharti A.K."/>
            <person name="Murray J.D."/>
            <person name="Naoumkina M.A."/>
            <person name="Rosen B."/>
            <person name="Silverstein K.A."/>
            <person name="Tang H."/>
            <person name="Rombauts S."/>
            <person name="Zhao P.X."/>
            <person name="Zhou P."/>
            <person name="Barbe V."/>
            <person name="Bardou P."/>
            <person name="Bechner M."/>
            <person name="Bellec A."/>
            <person name="Berger A."/>
            <person name="Berges H."/>
            <person name="Bidwell S."/>
            <person name="Bisseling T."/>
            <person name="Choisne N."/>
            <person name="Couloux A."/>
            <person name="Denny R."/>
            <person name="Deshpande S."/>
            <person name="Dai X."/>
            <person name="Doyle J.J."/>
            <person name="Dudez A.M."/>
            <person name="Farmer A.D."/>
            <person name="Fouteau S."/>
            <person name="Franken C."/>
            <person name="Gibelin C."/>
            <person name="Gish J."/>
            <person name="Goldstein S."/>
            <person name="Gonzalez A.J."/>
            <person name="Green P.J."/>
            <person name="Hallab A."/>
            <person name="Hartog M."/>
            <person name="Hua A."/>
            <person name="Humphray S.J."/>
            <person name="Jeong D.H."/>
            <person name="Jing Y."/>
            <person name="Jocker A."/>
            <person name="Kenton S.M."/>
            <person name="Kim D.J."/>
            <person name="Klee K."/>
            <person name="Lai H."/>
            <person name="Lang C."/>
            <person name="Lin S."/>
            <person name="Macmil S.L."/>
            <person name="Magdelenat G."/>
            <person name="Matthews L."/>
            <person name="McCorrison J."/>
            <person name="Monaghan E.L."/>
            <person name="Mun J.H."/>
            <person name="Najar F.Z."/>
            <person name="Nicholson C."/>
            <person name="Noirot C."/>
            <person name="O'Bleness M."/>
            <person name="Paule C.R."/>
            <person name="Poulain J."/>
            <person name="Prion F."/>
            <person name="Qin B."/>
            <person name="Qu C."/>
            <person name="Retzel E.F."/>
            <person name="Riddle C."/>
            <person name="Sallet E."/>
            <person name="Samain S."/>
            <person name="Samson N."/>
            <person name="Sanders I."/>
            <person name="Saurat O."/>
            <person name="Scarpelli C."/>
            <person name="Schiex T."/>
            <person name="Segurens B."/>
            <person name="Severin A.J."/>
            <person name="Sherrier D.J."/>
            <person name="Shi R."/>
            <person name="Sims S."/>
            <person name="Singer S.R."/>
            <person name="Sinharoy S."/>
            <person name="Sterck L."/>
            <person name="Viollet A."/>
            <person name="Wang B.B."/>
            <person name="Wang K."/>
            <person name="Wang M."/>
            <person name="Wang X."/>
            <person name="Warfsmann J."/>
            <person name="Weissenbach J."/>
            <person name="White D.D."/>
            <person name="White J.D."/>
            <person name="Wiley G.B."/>
            <person name="Wincker P."/>
            <person name="Xing Y."/>
            <person name="Yang L."/>
            <person name="Yao Z."/>
            <person name="Ying F."/>
            <person name="Zhai J."/>
            <person name="Zhou L."/>
            <person name="Zuber A."/>
            <person name="Denarie J."/>
            <person name="Dixon R.A."/>
            <person name="May G.D."/>
            <person name="Schwartz D.C."/>
            <person name="Rogers J."/>
            <person name="Quetier F."/>
            <person name="Town C.D."/>
            <person name="Roe B.A."/>
        </authorList>
    </citation>
    <scope>NUCLEOTIDE SEQUENCE [LARGE SCALE GENOMIC DNA]</scope>
    <source>
        <strain evidence="15">A17</strain>
        <strain evidence="17 18">cv. Jemalong A17</strain>
    </source>
</reference>
<dbReference type="eggNOG" id="KOG3002">
    <property type="taxonomic scope" value="Eukaryota"/>
</dbReference>
<sequence length="344" mass="38774">MEAGTEDCEETVDSSEDVNEKNSVSVMISDPNSFDCCICFQPLSIPVFQCVNGHIVCSTCCDKHRNKCPKCSKRIRLKRCKAIENLLQSFEMSCPNEKHGCKETMGYNEKKKHEEECMYVPCYCPLSGCDFVASSEVLSNHFSHKHKDFQSTFSYGHSFIVSLKFNDEAIVLQEECVGKLFILNNSIVSLGNAVSISCIGPNYSEPWYQYDILARSQICSLKLQSFPKNVQRVSLADLSSTFLVIPFGHFGSSELLELEICITPKMQIFIKTLTGKTIPLKVESSYTIANLKAKIREKERIPVDQQCLIFASKELADCQTLANYNIQEKSTLNLILRFGSRPLP</sequence>
<gene>
    <name evidence="15" type="ordered locus">MTR_5g076660</name>
    <name evidence="16" type="ORF">MtrunA17_Chr5g0433631</name>
</gene>
<evidence type="ECO:0000256" key="12">
    <source>
        <dbReference type="SAM" id="MobiDB-lite"/>
    </source>
</evidence>
<feature type="domain" description="SIAH-type" evidence="14">
    <location>
        <begin position="89"/>
        <end position="147"/>
    </location>
</feature>
<dbReference type="InterPro" id="IPR013010">
    <property type="entry name" value="Znf_SIAH"/>
</dbReference>
<name>G7KFS2_MEDTR</name>
<evidence type="ECO:0000256" key="6">
    <source>
        <dbReference type="ARBA" id="ARBA00022723"/>
    </source>
</evidence>
<evidence type="ECO:0000256" key="2">
    <source>
        <dbReference type="ARBA" id="ARBA00004906"/>
    </source>
</evidence>
<dbReference type="InterPro" id="IPR044286">
    <property type="entry name" value="SINL_plant"/>
</dbReference>
<dbReference type="EMBL" id="CM001221">
    <property type="protein sequence ID" value="AES99109.2"/>
    <property type="molecule type" value="Genomic_DNA"/>
</dbReference>
<keyword evidence="18" id="KW-1185">Reference proteome</keyword>
<dbReference type="EnsemblPlants" id="AES99109">
    <property type="protein sequence ID" value="AES99109"/>
    <property type="gene ID" value="MTR_5g076660"/>
</dbReference>
<reference evidence="16" key="5">
    <citation type="journal article" date="2018" name="Nat. Plants">
        <title>Whole-genome landscape of Medicago truncatula symbiotic genes.</title>
        <authorList>
            <person name="Pecrix Y."/>
            <person name="Gamas P."/>
            <person name="Carrere S."/>
        </authorList>
    </citation>
    <scope>NUCLEOTIDE SEQUENCE</scope>
    <source>
        <tissue evidence="16">Leaves</tissue>
    </source>
</reference>
<evidence type="ECO:0000256" key="10">
    <source>
        <dbReference type="ARBA" id="ARBA00024004"/>
    </source>
</evidence>
<keyword evidence="7 11" id="KW-0863">Zinc-finger</keyword>
<evidence type="ECO:0000256" key="8">
    <source>
        <dbReference type="ARBA" id="ARBA00022786"/>
    </source>
</evidence>
<dbReference type="PROSITE" id="PS51081">
    <property type="entry name" value="ZF_SIAH"/>
    <property type="match status" value="1"/>
</dbReference>
<dbReference type="UniPathway" id="UPA00143"/>
<dbReference type="Gene3D" id="3.10.20.90">
    <property type="entry name" value="Phosphatidylinositol 3-kinase Catalytic Subunit, Chain A, domain 1"/>
    <property type="match status" value="1"/>
</dbReference>
<evidence type="ECO:0000313" key="15">
    <source>
        <dbReference type="EMBL" id="AES99109.2"/>
    </source>
</evidence>
<evidence type="ECO:0000256" key="9">
    <source>
        <dbReference type="ARBA" id="ARBA00022833"/>
    </source>
</evidence>
<dbReference type="PANTHER" id="PTHR46632:SF32">
    <property type="entry name" value="SIAH-TYPE DOMAIN-CONTAINING PROTEIN"/>
    <property type="match status" value="1"/>
</dbReference>
<evidence type="ECO:0000259" key="13">
    <source>
        <dbReference type="PROSITE" id="PS50053"/>
    </source>
</evidence>
<dbReference type="FunFam" id="3.10.20.90:FF:000160">
    <property type="entry name" value="Polyubiquitin-C"/>
    <property type="match status" value="1"/>
</dbReference>
<dbReference type="Pfam" id="PF00240">
    <property type="entry name" value="ubiquitin"/>
    <property type="match status" value="1"/>
</dbReference>
<reference evidence="17" key="3">
    <citation type="submission" date="2015-04" db="UniProtKB">
        <authorList>
            <consortium name="EnsemblPlants"/>
        </authorList>
    </citation>
    <scope>IDENTIFICATION</scope>
    <source>
        <strain evidence="17">cv. Jemalong A17</strain>
    </source>
</reference>
<dbReference type="STRING" id="3880.G7KFS2"/>
<dbReference type="Proteomes" id="UP000265566">
    <property type="component" value="Chromosome 5"/>
</dbReference>
<proteinExistence type="inferred from homology"/>